<feature type="signal peptide" evidence="1">
    <location>
        <begin position="1"/>
        <end position="20"/>
    </location>
</feature>
<dbReference type="InterPro" id="IPR021533">
    <property type="entry name" value="PepSY-like"/>
</dbReference>
<dbReference type="SUPFAM" id="SSF160574">
    <property type="entry name" value="BT0923-like"/>
    <property type="match status" value="1"/>
</dbReference>
<evidence type="ECO:0000259" key="2">
    <source>
        <dbReference type="Pfam" id="PF11396"/>
    </source>
</evidence>
<dbReference type="RefSeq" id="WP_150009738.1">
    <property type="nucleotide sequence ID" value="NZ_VWSG01000001.1"/>
</dbReference>
<evidence type="ECO:0000313" key="4">
    <source>
        <dbReference type="Proteomes" id="UP000325141"/>
    </source>
</evidence>
<feature type="domain" description="Putative beta-lactamase-inhibitor-like PepSY-like" evidence="2">
    <location>
        <begin position="85"/>
        <end position="165"/>
    </location>
</feature>
<dbReference type="AlphaFoldDB" id="A0A5M6CTV4"/>
<dbReference type="EMBL" id="VWSG01000001">
    <property type="protein sequence ID" value="KAA5538396.1"/>
    <property type="molecule type" value="Genomic_DNA"/>
</dbReference>
<keyword evidence="1" id="KW-0732">Signal</keyword>
<keyword evidence="4" id="KW-1185">Reference proteome</keyword>
<evidence type="ECO:0000313" key="3">
    <source>
        <dbReference type="EMBL" id="KAA5538396.1"/>
    </source>
</evidence>
<name>A0A5M6CTV4_9FLAO</name>
<reference evidence="3 4" key="1">
    <citation type="submission" date="2019-09" db="EMBL/GenBank/DDBJ databases">
        <title>Genome sequence and assembly of Flavobacterium sp.</title>
        <authorList>
            <person name="Chhetri G."/>
        </authorList>
    </citation>
    <scope>NUCLEOTIDE SEQUENCE [LARGE SCALE GENOMIC DNA]</scope>
    <source>
        <strain evidence="3 4">SNL9</strain>
    </source>
</reference>
<dbReference type="Gene3D" id="3.40.1420.30">
    <property type="match status" value="1"/>
</dbReference>
<protein>
    <recommendedName>
        <fullName evidence="2">Putative beta-lactamase-inhibitor-like PepSY-like domain-containing protein</fullName>
    </recommendedName>
</protein>
<proteinExistence type="predicted"/>
<accession>A0A5M6CTV4</accession>
<organism evidence="3 4">
    <name type="scientific">Paenimyroides baculatum</name>
    <dbReference type="NCBI Taxonomy" id="2608000"/>
    <lineage>
        <taxon>Bacteria</taxon>
        <taxon>Pseudomonadati</taxon>
        <taxon>Bacteroidota</taxon>
        <taxon>Flavobacteriia</taxon>
        <taxon>Flavobacteriales</taxon>
        <taxon>Flavobacteriaceae</taxon>
        <taxon>Paenimyroides</taxon>
    </lineage>
</organism>
<gene>
    <name evidence="3" type="ORF">F0460_01995</name>
</gene>
<dbReference type="Pfam" id="PF11396">
    <property type="entry name" value="PepSY_like"/>
    <property type="match status" value="1"/>
</dbReference>
<dbReference type="PROSITE" id="PS51257">
    <property type="entry name" value="PROKAR_LIPOPROTEIN"/>
    <property type="match status" value="1"/>
</dbReference>
<dbReference type="Proteomes" id="UP000325141">
    <property type="component" value="Unassembled WGS sequence"/>
</dbReference>
<evidence type="ECO:0000256" key="1">
    <source>
        <dbReference type="SAM" id="SignalP"/>
    </source>
</evidence>
<comment type="caution">
    <text evidence="3">The sequence shown here is derived from an EMBL/GenBank/DDBJ whole genome shotgun (WGS) entry which is preliminary data.</text>
</comment>
<sequence length="168" mass="18672">MKKNFLLLLALVGLTFVSCKKEVTVTPSSTSNTDTITNQNVAEDVQKNSVKFTDLPVKALETINSHYSQDNIASYEVKTIPVIGKSYEVKFSDGAEIDFDSNGIWHEWKDAKGLPKGILPDNIKTYLSKNYASTFATAIDKEDKKIKIDLASDIDLEFDANGNFVRVD</sequence>
<feature type="chain" id="PRO_5024292271" description="Putative beta-lactamase-inhibitor-like PepSY-like domain-containing protein" evidence="1">
    <location>
        <begin position="21"/>
        <end position="168"/>
    </location>
</feature>